<evidence type="ECO:0000313" key="1">
    <source>
        <dbReference type="Ensembl" id="ENSCVAP00000018551.1"/>
    </source>
</evidence>
<sequence>MVVFLNRDRETDLQFIKDYKPTADDQQKFRILLHGLVGAGKSSLICSILSVLEGRVRVRAAVCNIGQDSFTKEVNRKYFSLIRTKGEMYPIVLNDMMGMETSNRRHRRVYVRNVEMALQGHIMDGYTFNCEKCLSKTDQFYNKTPTVNDQVHVLVSVIDADKINLLGNSTLEKFQDMRDDATDQGIPNVVILTKIDELCPETQKDLKNVCRSRLIKQKVNYFFKMLGIPENFIFPVKNYCTERSLDKDMNALLLNTLRRIIEIGEEHLTNKRM</sequence>
<dbReference type="PANTHER" id="PTHR14241:SF1">
    <property type="entry name" value="INTERFERON-INDUCED PROTEIN 44-RELATED"/>
    <property type="match status" value="1"/>
</dbReference>
<dbReference type="OMA" id="NYCTERS"/>
<dbReference type="Ensembl" id="ENSCVAT00000027527.1">
    <property type="protein sequence ID" value="ENSCVAP00000018551.1"/>
    <property type="gene ID" value="ENSCVAG00000021837.1"/>
</dbReference>
<evidence type="ECO:0000313" key="2">
    <source>
        <dbReference type="Proteomes" id="UP000265020"/>
    </source>
</evidence>
<protein>
    <recommendedName>
        <fullName evidence="3">G domain-containing protein</fullName>
    </recommendedName>
</protein>
<dbReference type="GeneTree" id="ENSGT00940000160560"/>
<evidence type="ECO:0008006" key="3">
    <source>
        <dbReference type="Google" id="ProtNLM"/>
    </source>
</evidence>
<accession>A0A3Q2DGZ1</accession>
<dbReference type="AlphaFoldDB" id="A0A3Q2DGZ1"/>
<reference evidence="1" key="1">
    <citation type="submission" date="2025-08" db="UniProtKB">
        <authorList>
            <consortium name="Ensembl"/>
        </authorList>
    </citation>
    <scope>IDENTIFICATION</scope>
</reference>
<dbReference type="Proteomes" id="UP000265020">
    <property type="component" value="Unassembled WGS sequence"/>
</dbReference>
<dbReference type="SUPFAM" id="SSF52540">
    <property type="entry name" value="P-loop containing nucleoside triphosphate hydrolases"/>
    <property type="match status" value="1"/>
</dbReference>
<dbReference type="GO" id="GO:0006955">
    <property type="term" value="P:immune response"/>
    <property type="evidence" value="ECO:0007669"/>
    <property type="project" value="TreeGrafter"/>
</dbReference>
<dbReference type="PANTHER" id="PTHR14241">
    <property type="entry name" value="INTERFERON-INDUCED PROTEIN 44"/>
    <property type="match status" value="1"/>
</dbReference>
<organism evidence="1 2">
    <name type="scientific">Cyprinodon variegatus</name>
    <name type="common">Sheepshead minnow</name>
    <dbReference type="NCBI Taxonomy" id="28743"/>
    <lineage>
        <taxon>Eukaryota</taxon>
        <taxon>Metazoa</taxon>
        <taxon>Chordata</taxon>
        <taxon>Craniata</taxon>
        <taxon>Vertebrata</taxon>
        <taxon>Euteleostomi</taxon>
        <taxon>Actinopterygii</taxon>
        <taxon>Neopterygii</taxon>
        <taxon>Teleostei</taxon>
        <taxon>Neoteleostei</taxon>
        <taxon>Acanthomorphata</taxon>
        <taxon>Ovalentaria</taxon>
        <taxon>Atherinomorphae</taxon>
        <taxon>Cyprinodontiformes</taxon>
        <taxon>Cyprinodontidae</taxon>
        <taxon>Cyprinodon</taxon>
    </lineage>
</organism>
<proteinExistence type="predicted"/>
<keyword evidence="2" id="KW-1185">Reference proteome</keyword>
<name>A0A3Q2DGZ1_CYPVA</name>
<dbReference type="STRING" id="28743.ENSCVAP00000018551"/>
<reference evidence="1" key="2">
    <citation type="submission" date="2025-09" db="UniProtKB">
        <authorList>
            <consortium name="Ensembl"/>
        </authorList>
    </citation>
    <scope>IDENTIFICATION</scope>
</reference>
<dbReference type="Gene3D" id="3.40.50.300">
    <property type="entry name" value="P-loop containing nucleotide triphosphate hydrolases"/>
    <property type="match status" value="1"/>
</dbReference>
<dbReference type="InterPro" id="IPR027417">
    <property type="entry name" value="P-loop_NTPase"/>
</dbReference>